<proteinExistence type="predicted"/>
<sequence length="43" mass="5100">MWGNRQIALILLAIFYNYGKIPKKSIRFRADRKSGFMQNVKLL</sequence>
<keyword evidence="2" id="KW-1185">Reference proteome</keyword>
<comment type="caution">
    <text evidence="1">The sequence shown here is derived from an EMBL/GenBank/DDBJ whole genome shotgun (WGS) entry which is preliminary data.</text>
</comment>
<reference evidence="1 2" key="1">
    <citation type="submission" date="2013-06" db="EMBL/GenBank/DDBJ databases">
        <authorList>
            <person name="Weinstock G."/>
            <person name="Sodergren E."/>
            <person name="Clifton S."/>
            <person name="Fulton L."/>
            <person name="Fulton B."/>
            <person name="Courtney L."/>
            <person name="Fronick C."/>
            <person name="Harrison M."/>
            <person name="Strong C."/>
            <person name="Farmer C."/>
            <person name="Delahaunty K."/>
            <person name="Markovic C."/>
            <person name="Hall O."/>
            <person name="Minx P."/>
            <person name="Tomlinson C."/>
            <person name="Mitreva M."/>
            <person name="Nelson J."/>
            <person name="Hou S."/>
            <person name="Wollam A."/>
            <person name="Pepin K.H."/>
            <person name="Johnson M."/>
            <person name="Bhonagiri V."/>
            <person name="Nash W.E."/>
            <person name="Warren W."/>
            <person name="Chinwalla A."/>
            <person name="Mardis E.R."/>
            <person name="Wilson R.K."/>
        </authorList>
    </citation>
    <scope>NUCLEOTIDE SEQUENCE [LARGE SCALE GENOMIC DNA]</scope>
    <source>
        <strain evidence="1 2">ATCC 51271</strain>
    </source>
</reference>
<evidence type="ECO:0000313" key="2">
    <source>
        <dbReference type="Proteomes" id="UP000018227"/>
    </source>
</evidence>
<dbReference type="AlphaFoldDB" id="V2Y5P7"/>
<protein>
    <submittedName>
        <fullName evidence="1">Uncharacterized protein</fullName>
    </submittedName>
</protein>
<dbReference type="HOGENOM" id="CLU_3231299_0_0_9"/>
<evidence type="ECO:0000313" key="1">
    <source>
        <dbReference type="EMBL" id="ESL03417.1"/>
    </source>
</evidence>
<dbReference type="Proteomes" id="UP000018227">
    <property type="component" value="Unassembled WGS sequence"/>
</dbReference>
<organism evidence="1 2">
    <name type="scientific">Catonella morbi ATCC 51271</name>
    <dbReference type="NCBI Taxonomy" id="592026"/>
    <lineage>
        <taxon>Bacteria</taxon>
        <taxon>Bacillati</taxon>
        <taxon>Bacillota</taxon>
        <taxon>Clostridia</taxon>
        <taxon>Lachnospirales</taxon>
        <taxon>Lachnospiraceae</taxon>
        <taxon>Catonella</taxon>
    </lineage>
</organism>
<gene>
    <name evidence="1" type="ORF">GCWU0000282_001407</name>
</gene>
<accession>V2Y5P7</accession>
<dbReference type="EMBL" id="ACIL03000011">
    <property type="protein sequence ID" value="ESL03417.1"/>
    <property type="molecule type" value="Genomic_DNA"/>
</dbReference>
<dbReference type="STRING" id="592026.GCWU0000282_001407"/>
<name>V2Y5P7_9FIRM</name>